<dbReference type="InParanoid" id="E1ZI75"/>
<organism evidence="2">
    <name type="scientific">Chlorella variabilis</name>
    <name type="common">Green alga</name>
    <dbReference type="NCBI Taxonomy" id="554065"/>
    <lineage>
        <taxon>Eukaryota</taxon>
        <taxon>Viridiplantae</taxon>
        <taxon>Chlorophyta</taxon>
        <taxon>core chlorophytes</taxon>
        <taxon>Trebouxiophyceae</taxon>
        <taxon>Chlorellales</taxon>
        <taxon>Chlorellaceae</taxon>
        <taxon>Chlorella clade</taxon>
        <taxon>Chlorella</taxon>
    </lineage>
</organism>
<gene>
    <name evidence="1" type="ORF">CHLNCDRAFT_135428</name>
</gene>
<dbReference type="OrthoDB" id="507581at2759"/>
<keyword evidence="2" id="KW-1185">Reference proteome</keyword>
<dbReference type="RefSeq" id="XP_005846692.1">
    <property type="nucleotide sequence ID" value="XM_005846630.1"/>
</dbReference>
<accession>E1ZI75</accession>
<evidence type="ECO:0000313" key="1">
    <source>
        <dbReference type="EMBL" id="EFN54590.1"/>
    </source>
</evidence>
<dbReference type="STRING" id="554065.E1ZI75"/>
<dbReference type="Gene3D" id="3.40.1500.20">
    <property type="match status" value="1"/>
</dbReference>
<dbReference type="KEGG" id="cvr:CHLNCDRAFT_135428"/>
<dbReference type="GeneID" id="17354153"/>
<name>E1ZI75_CHLVA</name>
<dbReference type="AlphaFoldDB" id="E1ZI75"/>
<proteinExistence type="predicted"/>
<reference evidence="1 2" key="1">
    <citation type="journal article" date="2010" name="Plant Cell">
        <title>The Chlorella variabilis NC64A genome reveals adaptation to photosymbiosis, coevolution with viruses, and cryptic sex.</title>
        <authorList>
            <person name="Blanc G."/>
            <person name="Duncan G."/>
            <person name="Agarkova I."/>
            <person name="Borodovsky M."/>
            <person name="Gurnon J."/>
            <person name="Kuo A."/>
            <person name="Lindquist E."/>
            <person name="Lucas S."/>
            <person name="Pangilinan J."/>
            <person name="Polle J."/>
            <person name="Salamov A."/>
            <person name="Terry A."/>
            <person name="Yamada T."/>
            <person name="Dunigan D.D."/>
            <person name="Grigoriev I.V."/>
            <person name="Claverie J.M."/>
            <person name="Van Etten J.L."/>
        </authorList>
    </citation>
    <scope>NUCLEOTIDE SEQUENCE [LARGE SCALE GENOMIC DNA]</scope>
    <source>
        <strain evidence="1 2">NC64A</strain>
    </source>
</reference>
<dbReference type="Proteomes" id="UP000008141">
    <property type="component" value="Unassembled WGS sequence"/>
</dbReference>
<protein>
    <submittedName>
        <fullName evidence="1">Expressed protein</fullName>
    </submittedName>
</protein>
<sequence length="267" mass="28589">MPQAIEQLEESRPVFASLRQTQAFVVRQLAEQLELAPALADAAAGPGVPLEVASPDGGAAVALQAFSGPGLRWLSASALASPSLGFGGAITAGFAEGCSDVPHFRLDHKLLGDQVLLVLALFPRRDWFLDEFYLQLYYGSTPPGSQRSYNDVYNSALQRPGWKLYQTAALAVKPLLSSAMAFTYEPSEDNLLAARETVLEVAQLWGNLVKQQRQGGGGDSQRQADDTVRQYDARYVKAVAENPAWVALFGQEATDKLAAATHGGAAP</sequence>
<dbReference type="EMBL" id="GL433847">
    <property type="protein sequence ID" value="EFN54590.1"/>
    <property type="molecule type" value="Genomic_DNA"/>
</dbReference>
<evidence type="ECO:0000313" key="2">
    <source>
        <dbReference type="Proteomes" id="UP000008141"/>
    </source>
</evidence>